<dbReference type="InterPro" id="IPR003661">
    <property type="entry name" value="HisK_dim/P_dom"/>
</dbReference>
<proteinExistence type="predicted"/>
<evidence type="ECO:0000256" key="2">
    <source>
        <dbReference type="ARBA" id="ARBA00012438"/>
    </source>
</evidence>
<evidence type="ECO:0000259" key="7">
    <source>
        <dbReference type="PROSITE" id="PS50109"/>
    </source>
</evidence>
<dbReference type="KEGG" id="dpc:A6048_05105"/>
<dbReference type="PANTHER" id="PTHR43065:SF48">
    <property type="entry name" value="HISTIDINE KINASE"/>
    <property type="match status" value="1"/>
</dbReference>
<dbReference type="InterPro" id="IPR036890">
    <property type="entry name" value="HATPase_C_sf"/>
</dbReference>
<sequence>MNAADPNAAGAHPTAQGAPSVLIVGHGPVAAAVAREITAAAEGAVIVHRADGVGAADRLVSGLAGTTAGPEVVVACDSDHHSPDEVLAAVISASGPEDPPPRLLVVTSRTAVSGIGRTVDAGLLDGVVSAPWSPGELGPRILNRWARLDAERRRSEVGAPERAALRTRDPGDMPGVHRSAAGLMPSLRGSRRSAVTELVDALEESLGPRPRVELPPGTVLSRRDSRLEGVYVLLRGEVEVILPGRTYPDDANPFRGGPLVGLPGFVGDRGSLHTTRTLTDCELVHLSEEQLVAALTRSTRVATALGVVAIHGFDDRLRHAETQRRTEAELAIRLHEEGERLADALDALAEARVELMSQASSAAIGQMAAGLFHELNNPLAALEGARDHLLADLESLVARGGDAELVTRALRRARTAPPRSTAELRSARRRVRGVLSDAEATRRVVAAGLDDDETLRALSSSSPDTREAVITAAAIGSAARNLDLAVSHIADLVSSLRSSMRPVGAEYVPTDVAATLDDGLRITAHRLPDVRVHRTVADDLPEVMAHPGQLTQVWINLLTNAADVLTGPRAPTHPELWVGAHRAVDGGVVVTVVDNGPGIPEEIREKIFEPRFTTKSGRIRFGLGLGLGISHRIVHDHDGVIELDSRPGRTEFRVVLPAAHHSEEPLT</sequence>
<reference evidence="8 9" key="1">
    <citation type="submission" date="2016-04" db="EMBL/GenBank/DDBJ databases">
        <title>Complete genome sequence of the haloalkaliphilic hydrocarbon-degrading bacterium Dietzia psychralcaliphila ILA-1T, isolated from a drain of a fish product-processing plant.</title>
        <authorList>
            <person name="Zhao J."/>
            <person name="Hu B."/>
            <person name="Geng S."/>
            <person name="Nie Y."/>
            <person name="Tang Y."/>
        </authorList>
    </citation>
    <scope>NUCLEOTIDE SEQUENCE [LARGE SCALE GENOMIC DNA]</scope>
    <source>
        <strain evidence="8 9">ILA-1</strain>
    </source>
</reference>
<evidence type="ECO:0000313" key="8">
    <source>
        <dbReference type="EMBL" id="AWH94965.1"/>
    </source>
</evidence>
<dbReference type="PRINTS" id="PR00344">
    <property type="entry name" value="BCTRLSENSOR"/>
</dbReference>
<feature type="domain" description="Cyclic nucleotide-binding" evidence="6">
    <location>
        <begin position="186"/>
        <end position="291"/>
    </location>
</feature>
<evidence type="ECO:0000313" key="9">
    <source>
        <dbReference type="Proteomes" id="UP000244903"/>
    </source>
</evidence>
<dbReference type="EMBL" id="CP015453">
    <property type="protein sequence ID" value="AWH94965.1"/>
    <property type="molecule type" value="Genomic_DNA"/>
</dbReference>
<dbReference type="EC" id="2.7.13.3" evidence="2"/>
<dbReference type="InterPro" id="IPR000595">
    <property type="entry name" value="cNMP-bd_dom"/>
</dbReference>
<dbReference type="PROSITE" id="PS50109">
    <property type="entry name" value="HIS_KIN"/>
    <property type="match status" value="1"/>
</dbReference>
<dbReference type="Gene3D" id="3.30.565.10">
    <property type="entry name" value="Histidine kinase-like ATPase, C-terminal domain"/>
    <property type="match status" value="1"/>
</dbReference>
<evidence type="ECO:0000256" key="4">
    <source>
        <dbReference type="ARBA" id="ARBA00022777"/>
    </source>
</evidence>
<dbReference type="SUPFAM" id="SSF55874">
    <property type="entry name" value="ATPase domain of HSP90 chaperone/DNA topoisomerase II/histidine kinase"/>
    <property type="match status" value="1"/>
</dbReference>
<comment type="catalytic activity">
    <reaction evidence="1">
        <text>ATP + protein L-histidine = ADP + protein N-phospho-L-histidine.</text>
        <dbReference type="EC" id="2.7.13.3"/>
    </reaction>
</comment>
<dbReference type="Gene3D" id="1.10.287.130">
    <property type="match status" value="1"/>
</dbReference>
<evidence type="ECO:0000256" key="3">
    <source>
        <dbReference type="ARBA" id="ARBA00022553"/>
    </source>
</evidence>
<dbReference type="Gene3D" id="2.60.120.10">
    <property type="entry name" value="Jelly Rolls"/>
    <property type="match status" value="1"/>
</dbReference>
<dbReference type="InterPro" id="IPR003594">
    <property type="entry name" value="HATPase_dom"/>
</dbReference>
<keyword evidence="3" id="KW-0597">Phosphoprotein</keyword>
<dbReference type="InterPro" id="IPR018490">
    <property type="entry name" value="cNMP-bd_dom_sf"/>
</dbReference>
<evidence type="ECO:0000259" key="6">
    <source>
        <dbReference type="PROSITE" id="PS50042"/>
    </source>
</evidence>
<organism evidence="8 9">
    <name type="scientific">Dietzia psychralcaliphila</name>
    <dbReference type="NCBI Taxonomy" id="139021"/>
    <lineage>
        <taxon>Bacteria</taxon>
        <taxon>Bacillati</taxon>
        <taxon>Actinomycetota</taxon>
        <taxon>Actinomycetes</taxon>
        <taxon>Mycobacteriales</taxon>
        <taxon>Dietziaceae</taxon>
        <taxon>Dietzia</taxon>
    </lineage>
</organism>
<dbReference type="InterPro" id="IPR014710">
    <property type="entry name" value="RmlC-like_jellyroll"/>
</dbReference>
<dbReference type="Proteomes" id="UP000244903">
    <property type="component" value="Chromosome"/>
</dbReference>
<keyword evidence="9" id="KW-1185">Reference proteome</keyword>
<keyword evidence="4" id="KW-0418">Kinase</keyword>
<dbReference type="RefSeq" id="WP_107748494.1">
    <property type="nucleotide sequence ID" value="NZ_CP015453.1"/>
</dbReference>
<evidence type="ECO:0000256" key="5">
    <source>
        <dbReference type="ARBA" id="ARBA00023012"/>
    </source>
</evidence>
<keyword evidence="5" id="KW-0902">Two-component regulatory system</keyword>
<dbReference type="CDD" id="cd00038">
    <property type="entry name" value="CAP_ED"/>
    <property type="match status" value="1"/>
</dbReference>
<dbReference type="SMART" id="SM00387">
    <property type="entry name" value="HATPase_c"/>
    <property type="match status" value="1"/>
</dbReference>
<protein>
    <recommendedName>
        <fullName evidence="2">histidine kinase</fullName>
        <ecNumber evidence="2">2.7.13.3</ecNumber>
    </recommendedName>
</protein>
<dbReference type="GO" id="GO:0000155">
    <property type="term" value="F:phosphorelay sensor kinase activity"/>
    <property type="evidence" value="ECO:0007669"/>
    <property type="project" value="InterPro"/>
</dbReference>
<dbReference type="Pfam" id="PF02518">
    <property type="entry name" value="HATPase_c"/>
    <property type="match status" value="1"/>
</dbReference>
<evidence type="ECO:0000256" key="1">
    <source>
        <dbReference type="ARBA" id="ARBA00000085"/>
    </source>
</evidence>
<dbReference type="SUPFAM" id="SSF51206">
    <property type="entry name" value="cAMP-binding domain-like"/>
    <property type="match status" value="1"/>
</dbReference>
<gene>
    <name evidence="8" type="ORF">A6048_05105</name>
</gene>
<dbReference type="PROSITE" id="PS50042">
    <property type="entry name" value="CNMP_BINDING_3"/>
    <property type="match status" value="1"/>
</dbReference>
<dbReference type="AlphaFoldDB" id="A0AAD0JSF5"/>
<dbReference type="InterPro" id="IPR004358">
    <property type="entry name" value="Sig_transdc_His_kin-like_C"/>
</dbReference>
<accession>A0AAD0JSF5</accession>
<dbReference type="InterPro" id="IPR005467">
    <property type="entry name" value="His_kinase_dom"/>
</dbReference>
<name>A0AAD0JSF5_9ACTN</name>
<dbReference type="Pfam" id="PF00027">
    <property type="entry name" value="cNMP_binding"/>
    <property type="match status" value="1"/>
</dbReference>
<feature type="domain" description="Histidine kinase" evidence="7">
    <location>
        <begin position="370"/>
        <end position="660"/>
    </location>
</feature>
<keyword evidence="4" id="KW-0808">Transferase</keyword>
<dbReference type="PANTHER" id="PTHR43065">
    <property type="entry name" value="SENSOR HISTIDINE KINASE"/>
    <property type="match status" value="1"/>
</dbReference>
<dbReference type="CDD" id="cd00082">
    <property type="entry name" value="HisKA"/>
    <property type="match status" value="1"/>
</dbReference>